<dbReference type="Proteomes" id="UP001497382">
    <property type="component" value="Unassembled WGS sequence"/>
</dbReference>
<accession>A0AAV2B8J5</accession>
<comment type="caution">
    <text evidence="1">The sequence shown here is derived from an EMBL/GenBank/DDBJ whole genome shotgun (WGS) entry which is preliminary data.</text>
</comment>
<evidence type="ECO:0000313" key="2">
    <source>
        <dbReference type="Proteomes" id="UP001497382"/>
    </source>
</evidence>
<keyword evidence="2" id="KW-1185">Reference proteome</keyword>
<organism evidence="1 2">
    <name type="scientific">Larinioides sclopetarius</name>
    <dbReference type="NCBI Taxonomy" id="280406"/>
    <lineage>
        <taxon>Eukaryota</taxon>
        <taxon>Metazoa</taxon>
        <taxon>Ecdysozoa</taxon>
        <taxon>Arthropoda</taxon>
        <taxon>Chelicerata</taxon>
        <taxon>Arachnida</taxon>
        <taxon>Araneae</taxon>
        <taxon>Araneomorphae</taxon>
        <taxon>Entelegynae</taxon>
        <taxon>Araneoidea</taxon>
        <taxon>Araneidae</taxon>
        <taxon>Larinioides</taxon>
    </lineage>
</organism>
<proteinExistence type="predicted"/>
<name>A0AAV2B8J5_9ARAC</name>
<dbReference type="EMBL" id="CAXIEN010000309">
    <property type="protein sequence ID" value="CAL1292570.1"/>
    <property type="molecule type" value="Genomic_DNA"/>
</dbReference>
<gene>
    <name evidence="1" type="ORF">LARSCL_LOCUS17735</name>
</gene>
<protein>
    <submittedName>
        <fullName evidence="1">Uncharacterized protein</fullName>
    </submittedName>
</protein>
<reference evidence="1 2" key="1">
    <citation type="submission" date="2024-04" db="EMBL/GenBank/DDBJ databases">
        <authorList>
            <person name="Rising A."/>
            <person name="Reimegard J."/>
            <person name="Sonavane S."/>
            <person name="Akerstrom W."/>
            <person name="Nylinder S."/>
            <person name="Hedman E."/>
            <person name="Kallberg Y."/>
        </authorList>
    </citation>
    <scope>NUCLEOTIDE SEQUENCE [LARGE SCALE GENOMIC DNA]</scope>
</reference>
<sequence>MRCDKSKLYRENQLLKKQLEATKRKADMPRKRVQRMDTKFSDSILKTSDIELPPKLLTQKTVHECYHNGFKYAEQKVAKNPFLHIVMSAAIKSIMPHLQQFKRKKFKLGGFINVVKISYYETFIGNVFRIKKMIS</sequence>
<evidence type="ECO:0000313" key="1">
    <source>
        <dbReference type="EMBL" id="CAL1292570.1"/>
    </source>
</evidence>
<dbReference type="AlphaFoldDB" id="A0AAV2B8J5"/>